<gene>
    <name evidence="11" type="ORF">MNBD_GAMMA02-1602</name>
</gene>
<dbReference type="EMBL" id="UOFA01000394">
    <property type="protein sequence ID" value="VAW48220.1"/>
    <property type="molecule type" value="Genomic_DNA"/>
</dbReference>
<dbReference type="EC" id="3.4.11.5" evidence="4"/>
<dbReference type="GO" id="GO:0006508">
    <property type="term" value="P:proteolysis"/>
    <property type="evidence" value="ECO:0007669"/>
    <property type="project" value="UniProtKB-KW"/>
</dbReference>
<dbReference type="AlphaFoldDB" id="A0A3B0W724"/>
<dbReference type="GO" id="GO:0005737">
    <property type="term" value="C:cytoplasm"/>
    <property type="evidence" value="ECO:0007669"/>
    <property type="project" value="UniProtKB-SubCell"/>
</dbReference>
<evidence type="ECO:0000256" key="1">
    <source>
        <dbReference type="ARBA" id="ARBA00001585"/>
    </source>
</evidence>
<evidence type="ECO:0000256" key="5">
    <source>
        <dbReference type="ARBA" id="ARBA00022438"/>
    </source>
</evidence>
<dbReference type="NCBIfam" id="TIGR01249">
    <property type="entry name" value="pro_imino_pep_1"/>
    <property type="match status" value="1"/>
</dbReference>
<dbReference type="InterPro" id="IPR002410">
    <property type="entry name" value="Peptidase_S33"/>
</dbReference>
<dbReference type="InterPro" id="IPR005944">
    <property type="entry name" value="Pro_iminopeptidase"/>
</dbReference>
<organism evidence="11">
    <name type="scientific">hydrothermal vent metagenome</name>
    <dbReference type="NCBI Taxonomy" id="652676"/>
    <lineage>
        <taxon>unclassified sequences</taxon>
        <taxon>metagenomes</taxon>
        <taxon>ecological metagenomes</taxon>
    </lineage>
</organism>
<evidence type="ECO:0000256" key="4">
    <source>
        <dbReference type="ARBA" id="ARBA00012568"/>
    </source>
</evidence>
<evidence type="ECO:0000256" key="7">
    <source>
        <dbReference type="ARBA" id="ARBA00022670"/>
    </source>
</evidence>
<evidence type="ECO:0000256" key="6">
    <source>
        <dbReference type="ARBA" id="ARBA00022490"/>
    </source>
</evidence>
<keyword evidence="6" id="KW-0963">Cytoplasm</keyword>
<feature type="domain" description="AB hydrolase-1" evidence="10">
    <location>
        <begin position="84"/>
        <end position="340"/>
    </location>
</feature>
<evidence type="ECO:0000256" key="8">
    <source>
        <dbReference type="ARBA" id="ARBA00022801"/>
    </source>
</evidence>
<evidence type="ECO:0000313" key="11">
    <source>
        <dbReference type="EMBL" id="VAW48220.1"/>
    </source>
</evidence>
<reference evidence="11" key="1">
    <citation type="submission" date="2018-06" db="EMBL/GenBank/DDBJ databases">
        <authorList>
            <person name="Zhirakovskaya E."/>
        </authorList>
    </citation>
    <scope>NUCLEOTIDE SEQUENCE</scope>
</reference>
<dbReference type="InterPro" id="IPR000073">
    <property type="entry name" value="AB_hydrolase_1"/>
</dbReference>
<dbReference type="SUPFAM" id="SSF53474">
    <property type="entry name" value="alpha/beta-Hydrolases"/>
    <property type="match status" value="1"/>
</dbReference>
<evidence type="ECO:0000256" key="3">
    <source>
        <dbReference type="ARBA" id="ARBA00010088"/>
    </source>
</evidence>
<keyword evidence="8 11" id="KW-0378">Hydrolase</keyword>
<comment type="similarity">
    <text evidence="3">Belongs to the peptidase S33 family.</text>
</comment>
<accession>A0A3B0W724</accession>
<evidence type="ECO:0000256" key="9">
    <source>
        <dbReference type="ARBA" id="ARBA00029605"/>
    </source>
</evidence>
<comment type="catalytic activity">
    <reaction evidence="1">
        <text>Release of N-terminal proline from a peptide.</text>
        <dbReference type="EC" id="3.4.11.5"/>
    </reaction>
</comment>
<keyword evidence="5 11" id="KW-0031">Aminopeptidase</keyword>
<evidence type="ECO:0000259" key="10">
    <source>
        <dbReference type="Pfam" id="PF00561"/>
    </source>
</evidence>
<dbReference type="PANTHER" id="PTHR43722">
    <property type="entry name" value="PROLINE IMINOPEPTIDASE"/>
    <property type="match status" value="1"/>
</dbReference>
<evidence type="ECO:0000256" key="2">
    <source>
        <dbReference type="ARBA" id="ARBA00004496"/>
    </source>
</evidence>
<dbReference type="Gene3D" id="3.40.50.1820">
    <property type="entry name" value="alpha/beta hydrolase"/>
    <property type="match status" value="1"/>
</dbReference>
<keyword evidence="7" id="KW-0645">Protease</keyword>
<dbReference type="Pfam" id="PF00561">
    <property type="entry name" value="Abhydrolase_1"/>
    <property type="match status" value="1"/>
</dbReference>
<comment type="subcellular location">
    <subcellularLocation>
        <location evidence="2">Cytoplasm</location>
    </subcellularLocation>
</comment>
<sequence length="361" mass="40595">MKKLLPVLCPPEDDDIKVKSNNGVCAVTTDTSNEFIYNDSFKTFRNHMTKKLYPSTEPNQSFHLPVSEIHEIYVETCGNPAGVPVVFVHGGPGAGCGLDDRCFFDPAKYHIVLFDQRACGRSRPLGEIVENTTAHLVKDIETIRQHLNIEQWVVFGGSWGSTLSLVYSQTHRERVLGLIVRGVFFGTKAENRWLWQEGLSRFFPEAYARYQSLVAVGQQHQILVAYYQMMTSGDEVIRNRAAAEMMRWEDAGFTMQDRQSTEGSENENWHQGVLEAHYCVHGCFIEDRPIADSISVLQGMPVYIVNGRYDMLTPPARAYELNQALPMSKLTVVDRAGHASKEPAMVDALVSATDDMLLKLS</sequence>
<protein>
    <recommendedName>
        <fullName evidence="4">prolyl aminopeptidase</fullName>
        <ecNumber evidence="4">3.4.11.5</ecNumber>
    </recommendedName>
    <alternativeName>
        <fullName evidence="9">Prolyl aminopeptidase</fullName>
    </alternativeName>
</protein>
<dbReference type="PIRSF" id="PIRSF006431">
    <property type="entry name" value="Pept_S33"/>
    <property type="match status" value="1"/>
</dbReference>
<dbReference type="PRINTS" id="PR00793">
    <property type="entry name" value="PROAMNOPTASE"/>
</dbReference>
<dbReference type="PANTHER" id="PTHR43722:SF1">
    <property type="entry name" value="PROLINE IMINOPEPTIDASE"/>
    <property type="match status" value="1"/>
</dbReference>
<dbReference type="GO" id="GO:0004177">
    <property type="term" value="F:aminopeptidase activity"/>
    <property type="evidence" value="ECO:0007669"/>
    <property type="project" value="UniProtKB-KW"/>
</dbReference>
<dbReference type="InterPro" id="IPR029058">
    <property type="entry name" value="AB_hydrolase_fold"/>
</dbReference>
<name>A0A3B0W724_9ZZZZ</name>
<proteinExistence type="inferred from homology"/>